<reference evidence="2 3" key="1">
    <citation type="submission" date="2024-01" db="EMBL/GenBank/DDBJ databases">
        <authorList>
            <person name="Alioto T."/>
            <person name="Alioto T."/>
            <person name="Gomez Garrido J."/>
        </authorList>
    </citation>
    <scope>NUCLEOTIDE SEQUENCE [LARGE SCALE GENOMIC DNA]</scope>
</reference>
<protein>
    <submittedName>
        <fullName evidence="2">Uncharacterized protein</fullName>
    </submittedName>
</protein>
<gene>
    <name evidence="2" type="ORF">FSCOSCO3_A032856</name>
</gene>
<proteinExistence type="predicted"/>
<evidence type="ECO:0000313" key="3">
    <source>
        <dbReference type="Proteomes" id="UP001314229"/>
    </source>
</evidence>
<evidence type="ECO:0000313" key="2">
    <source>
        <dbReference type="EMBL" id="CAK6954181.1"/>
    </source>
</evidence>
<accession>A0AAV1N6U3</accession>
<feature type="compositionally biased region" description="Polar residues" evidence="1">
    <location>
        <begin position="18"/>
        <end position="29"/>
    </location>
</feature>
<dbReference type="AlphaFoldDB" id="A0AAV1N6U3"/>
<name>A0AAV1N6U3_SCOSC</name>
<sequence length="110" mass="12378">MGRELIKVGLSRRRGDSPYSSSTKVQQRQEQGEPLVPIRTSSGTLSSSFPVPHLISSDYNSATAHKLKYESPLTVQQLHQQLFCGYECDVFFSGDMQYYSIMLDDTLVVL</sequence>
<feature type="region of interest" description="Disordered" evidence="1">
    <location>
        <begin position="1"/>
        <end position="44"/>
    </location>
</feature>
<comment type="caution">
    <text evidence="2">The sequence shown here is derived from an EMBL/GenBank/DDBJ whole genome shotgun (WGS) entry which is preliminary data.</text>
</comment>
<organism evidence="2 3">
    <name type="scientific">Scomber scombrus</name>
    <name type="common">Atlantic mackerel</name>
    <name type="synonym">Scomber vernalis</name>
    <dbReference type="NCBI Taxonomy" id="13677"/>
    <lineage>
        <taxon>Eukaryota</taxon>
        <taxon>Metazoa</taxon>
        <taxon>Chordata</taxon>
        <taxon>Craniata</taxon>
        <taxon>Vertebrata</taxon>
        <taxon>Euteleostomi</taxon>
        <taxon>Actinopterygii</taxon>
        <taxon>Neopterygii</taxon>
        <taxon>Teleostei</taxon>
        <taxon>Neoteleostei</taxon>
        <taxon>Acanthomorphata</taxon>
        <taxon>Pelagiaria</taxon>
        <taxon>Scombriformes</taxon>
        <taxon>Scombridae</taxon>
        <taxon>Scomber</taxon>
    </lineage>
</organism>
<evidence type="ECO:0000256" key="1">
    <source>
        <dbReference type="SAM" id="MobiDB-lite"/>
    </source>
</evidence>
<dbReference type="EMBL" id="CAWUFR010000015">
    <property type="protein sequence ID" value="CAK6954181.1"/>
    <property type="molecule type" value="Genomic_DNA"/>
</dbReference>
<keyword evidence="3" id="KW-1185">Reference proteome</keyword>
<dbReference type="Proteomes" id="UP001314229">
    <property type="component" value="Unassembled WGS sequence"/>
</dbReference>